<accession>A0A0L0K9A3</accession>
<dbReference type="AlphaFoldDB" id="A0A0L0K9A3"/>
<dbReference type="EMBL" id="JPPY01000111">
    <property type="protein sequence ID" value="KND34441.1"/>
    <property type="molecule type" value="Genomic_DNA"/>
</dbReference>
<sequence length="163" mass="16268">MTRTKVWGTAASVAALTLAGCSAGSASQPAERPAASAAAVRPAETGTGRAAVVAVPELEGMTVVARGAVQTGNAEYPLPGGMRAGGTLAVAFECEGVGRLAIDVAPGGASFSVPCEKGKVTPFMNEVPVYQDAPAGMLRFSAGTGVTWAFAAGWDKSSHVQDS</sequence>
<keyword evidence="1" id="KW-0732">Signal</keyword>
<evidence type="ECO:0000313" key="3">
    <source>
        <dbReference type="Proteomes" id="UP000037151"/>
    </source>
</evidence>
<reference evidence="3" key="1">
    <citation type="submission" date="2014-07" db="EMBL/GenBank/DDBJ databases">
        <title>Genome sequencing of plant-pathogenic Streptomyces species.</title>
        <authorList>
            <person name="Harrison J."/>
            <person name="Sapp M."/>
            <person name="Thwaites R."/>
            <person name="Studholme D.J."/>
        </authorList>
    </citation>
    <scope>NUCLEOTIDE SEQUENCE [LARGE SCALE GENOMIC DNA]</scope>
    <source>
        <strain evidence="3">NCPPB 4445</strain>
    </source>
</reference>
<dbReference type="Proteomes" id="UP000037151">
    <property type="component" value="Unassembled WGS sequence"/>
</dbReference>
<evidence type="ECO:0000313" key="2">
    <source>
        <dbReference type="EMBL" id="KND34441.1"/>
    </source>
</evidence>
<dbReference type="RefSeq" id="WP_050371320.1">
    <property type="nucleotide sequence ID" value="NZ_KQ257820.1"/>
</dbReference>
<dbReference type="PROSITE" id="PS51257">
    <property type="entry name" value="PROKAR_LIPOPROTEIN"/>
    <property type="match status" value="1"/>
</dbReference>
<feature type="chain" id="PRO_5038616929" description="Lipoprotein" evidence="1">
    <location>
        <begin position="27"/>
        <end position="163"/>
    </location>
</feature>
<evidence type="ECO:0000256" key="1">
    <source>
        <dbReference type="SAM" id="SignalP"/>
    </source>
</evidence>
<protein>
    <recommendedName>
        <fullName evidence="4">Lipoprotein</fullName>
    </recommendedName>
</protein>
<comment type="caution">
    <text evidence="2">The sequence shown here is derived from an EMBL/GenBank/DDBJ whole genome shotgun (WGS) entry which is preliminary data.</text>
</comment>
<dbReference type="PATRIC" id="fig|42234.21.peg.3376"/>
<proteinExistence type="predicted"/>
<feature type="signal peptide" evidence="1">
    <location>
        <begin position="1"/>
        <end position="26"/>
    </location>
</feature>
<organism evidence="2 3">
    <name type="scientific">Streptomyces acidiscabies</name>
    <dbReference type="NCBI Taxonomy" id="42234"/>
    <lineage>
        <taxon>Bacteria</taxon>
        <taxon>Bacillati</taxon>
        <taxon>Actinomycetota</taxon>
        <taxon>Actinomycetes</taxon>
        <taxon>Kitasatosporales</taxon>
        <taxon>Streptomycetaceae</taxon>
        <taxon>Streptomyces</taxon>
    </lineage>
</organism>
<name>A0A0L0K9A3_9ACTN</name>
<dbReference type="OrthoDB" id="4275607at2"/>
<evidence type="ECO:0008006" key="4">
    <source>
        <dbReference type="Google" id="ProtNLM"/>
    </source>
</evidence>
<gene>
    <name evidence="2" type="ORF">IQ63_16390</name>
</gene>